<sequence>MKKMWAEPKIAVQEFVPNEYVAACFQLACGRGSDPSFPYGEHWNSGERGNVSHSTIGTPDTCGDASANRVITDDGGFVQSVGEYNGEQGWLNGGLDYVLQMDGNNTVDPGDVIFWHTEASGWSDRRKWNHWGVVQQQDPSHPNHS</sequence>
<proteinExistence type="predicted"/>
<reference evidence="1" key="1">
    <citation type="journal article" date="2021" name="PeerJ">
        <title>Extensive microbial diversity within the chicken gut microbiome revealed by metagenomics and culture.</title>
        <authorList>
            <person name="Gilroy R."/>
            <person name="Ravi A."/>
            <person name="Getino M."/>
            <person name="Pursley I."/>
            <person name="Horton D.L."/>
            <person name="Alikhan N.F."/>
            <person name="Baker D."/>
            <person name="Gharbi K."/>
            <person name="Hall N."/>
            <person name="Watson M."/>
            <person name="Adriaenssens E.M."/>
            <person name="Foster-Nyarko E."/>
            <person name="Jarju S."/>
            <person name="Secka A."/>
            <person name="Antonio M."/>
            <person name="Oren A."/>
            <person name="Chaudhuri R.R."/>
            <person name="La Ragione R."/>
            <person name="Hildebrand F."/>
            <person name="Pallen M.J."/>
        </authorList>
    </citation>
    <scope>NUCLEOTIDE SEQUENCE</scope>
    <source>
        <strain evidence="1">ChiGjej1B1-1692</strain>
    </source>
</reference>
<accession>A0A9D2NSV1</accession>
<comment type="caution">
    <text evidence="1">The sequence shown here is derived from an EMBL/GenBank/DDBJ whole genome shotgun (WGS) entry which is preliminary data.</text>
</comment>
<dbReference type="Proteomes" id="UP000823894">
    <property type="component" value="Unassembled WGS sequence"/>
</dbReference>
<evidence type="ECO:0000313" key="1">
    <source>
        <dbReference type="EMBL" id="HJC37832.1"/>
    </source>
</evidence>
<protein>
    <submittedName>
        <fullName evidence="1">Uncharacterized protein</fullName>
    </submittedName>
</protein>
<evidence type="ECO:0000313" key="2">
    <source>
        <dbReference type="Proteomes" id="UP000823894"/>
    </source>
</evidence>
<organism evidence="1 2">
    <name type="scientific">Candidatus Mediterraneibacter faecigallinarum</name>
    <dbReference type="NCBI Taxonomy" id="2838669"/>
    <lineage>
        <taxon>Bacteria</taxon>
        <taxon>Bacillati</taxon>
        <taxon>Bacillota</taxon>
        <taxon>Clostridia</taxon>
        <taxon>Lachnospirales</taxon>
        <taxon>Lachnospiraceae</taxon>
        <taxon>Mediterraneibacter</taxon>
    </lineage>
</organism>
<dbReference type="EMBL" id="DWWK01000022">
    <property type="protein sequence ID" value="HJC37832.1"/>
    <property type="molecule type" value="Genomic_DNA"/>
</dbReference>
<reference evidence="1" key="2">
    <citation type="submission" date="2021-04" db="EMBL/GenBank/DDBJ databases">
        <authorList>
            <person name="Gilroy R."/>
        </authorList>
    </citation>
    <scope>NUCLEOTIDE SEQUENCE</scope>
    <source>
        <strain evidence="1">ChiGjej1B1-1692</strain>
    </source>
</reference>
<dbReference type="AlphaFoldDB" id="A0A9D2NSV1"/>
<name>A0A9D2NSV1_9FIRM</name>
<gene>
    <name evidence="1" type="ORF">H9757_02015</name>
</gene>